<comment type="caution">
    <text evidence="1">The sequence shown here is derived from an EMBL/GenBank/DDBJ whole genome shotgun (WGS) entry which is preliminary data.</text>
</comment>
<dbReference type="EMBL" id="VXIV02001365">
    <property type="protein sequence ID" value="KAF6033365.1"/>
    <property type="molecule type" value="Genomic_DNA"/>
</dbReference>
<reference evidence="1" key="1">
    <citation type="submission" date="2020-06" db="EMBL/GenBank/DDBJ databases">
        <title>Draft genome of Bugula neritina, a colonial animal packing powerful symbionts and potential medicines.</title>
        <authorList>
            <person name="Rayko M."/>
        </authorList>
    </citation>
    <scope>NUCLEOTIDE SEQUENCE [LARGE SCALE GENOMIC DNA]</scope>
    <source>
        <strain evidence="1">Kwan_BN1</strain>
    </source>
</reference>
<protein>
    <submittedName>
        <fullName evidence="1">Uncharacterized protein</fullName>
    </submittedName>
</protein>
<gene>
    <name evidence="1" type="ORF">EB796_008323</name>
</gene>
<sequence length="66" mass="7686">MNMQHINIRSKIFKAWSEVVTVLQSCNHAGNFFIYVVANSTLRKNFLQKFKRDKLVVCVGRRTLSV</sequence>
<name>A0A7J7K5C3_BUGNE</name>
<dbReference type="Proteomes" id="UP000593567">
    <property type="component" value="Unassembled WGS sequence"/>
</dbReference>
<keyword evidence="2" id="KW-1185">Reference proteome</keyword>
<accession>A0A7J7K5C3</accession>
<organism evidence="1 2">
    <name type="scientific">Bugula neritina</name>
    <name type="common">Brown bryozoan</name>
    <name type="synonym">Sertularia neritina</name>
    <dbReference type="NCBI Taxonomy" id="10212"/>
    <lineage>
        <taxon>Eukaryota</taxon>
        <taxon>Metazoa</taxon>
        <taxon>Spiralia</taxon>
        <taxon>Lophotrochozoa</taxon>
        <taxon>Bryozoa</taxon>
        <taxon>Gymnolaemata</taxon>
        <taxon>Cheilostomatida</taxon>
        <taxon>Flustrina</taxon>
        <taxon>Buguloidea</taxon>
        <taxon>Bugulidae</taxon>
        <taxon>Bugula</taxon>
    </lineage>
</organism>
<evidence type="ECO:0000313" key="1">
    <source>
        <dbReference type="EMBL" id="KAF6033365.1"/>
    </source>
</evidence>
<dbReference type="Gene3D" id="1.20.1070.10">
    <property type="entry name" value="Rhodopsin 7-helix transmembrane proteins"/>
    <property type="match status" value="1"/>
</dbReference>
<proteinExistence type="predicted"/>
<evidence type="ECO:0000313" key="2">
    <source>
        <dbReference type="Proteomes" id="UP000593567"/>
    </source>
</evidence>
<dbReference type="AlphaFoldDB" id="A0A7J7K5C3"/>